<dbReference type="EMBL" id="CAMXCT010000971">
    <property type="protein sequence ID" value="CAI3985255.1"/>
    <property type="molecule type" value="Genomic_DNA"/>
</dbReference>
<dbReference type="AlphaFoldDB" id="A0A9P1C637"/>
<evidence type="ECO:0000313" key="4">
    <source>
        <dbReference type="Proteomes" id="UP001152797"/>
    </source>
</evidence>
<gene>
    <name evidence="2" type="ORF">C1SCF055_LOCUS12724</name>
</gene>
<reference evidence="2" key="1">
    <citation type="submission" date="2022-10" db="EMBL/GenBank/DDBJ databases">
        <authorList>
            <person name="Chen Y."/>
            <person name="Dougan E. K."/>
            <person name="Chan C."/>
            <person name="Rhodes N."/>
            <person name="Thang M."/>
        </authorList>
    </citation>
    <scope>NUCLEOTIDE SEQUENCE</scope>
</reference>
<evidence type="ECO:0000313" key="3">
    <source>
        <dbReference type="EMBL" id="CAL4772567.1"/>
    </source>
</evidence>
<keyword evidence="4" id="KW-1185">Reference proteome</keyword>
<organism evidence="2">
    <name type="scientific">Cladocopium goreaui</name>
    <dbReference type="NCBI Taxonomy" id="2562237"/>
    <lineage>
        <taxon>Eukaryota</taxon>
        <taxon>Sar</taxon>
        <taxon>Alveolata</taxon>
        <taxon>Dinophyceae</taxon>
        <taxon>Suessiales</taxon>
        <taxon>Symbiodiniaceae</taxon>
        <taxon>Cladocopium</taxon>
    </lineage>
</organism>
<dbReference type="EMBL" id="CAMXCT030000971">
    <property type="protein sequence ID" value="CAL4772567.1"/>
    <property type="molecule type" value="Genomic_DNA"/>
</dbReference>
<proteinExistence type="predicted"/>
<reference evidence="3 4" key="2">
    <citation type="submission" date="2024-05" db="EMBL/GenBank/DDBJ databases">
        <authorList>
            <person name="Chen Y."/>
            <person name="Shah S."/>
            <person name="Dougan E. K."/>
            <person name="Thang M."/>
            <person name="Chan C."/>
        </authorList>
    </citation>
    <scope>NUCLEOTIDE SEQUENCE [LARGE SCALE GENOMIC DNA]</scope>
</reference>
<accession>A0A9P1C637</accession>
<evidence type="ECO:0000313" key="2">
    <source>
        <dbReference type="EMBL" id="CAI3985255.1"/>
    </source>
</evidence>
<feature type="compositionally biased region" description="Polar residues" evidence="1">
    <location>
        <begin position="71"/>
        <end position="82"/>
    </location>
</feature>
<comment type="caution">
    <text evidence="2">The sequence shown here is derived from an EMBL/GenBank/DDBJ whole genome shotgun (WGS) entry which is preliminary data.</text>
</comment>
<dbReference type="EMBL" id="CAMXCT020000971">
    <property type="protein sequence ID" value="CAL1138630.1"/>
    <property type="molecule type" value="Genomic_DNA"/>
</dbReference>
<sequence length="248" mass="27147">MGKRRQPSSSVADQKGLEADSAGSDSDDTLSSDDPSQTSEPKGHVESEDALAQVQQGIGVSDGRCMEEKQSMTATTRQQTDIDQAGQEGSADADSKADDVSRELHCKIRQLAAAESWPNGPDTLHGLFLWPEWNSARLLDVSSMNLMKERVERLLYLLSLDIEIHECYAGTGNGAVTLHRQLDALRMECRKHAVSCGLSIPTFGKVVTATSCDIDPIARSVLKSLPEARARVKLSRRQASQHVQMWWG</sequence>
<evidence type="ECO:0000256" key="1">
    <source>
        <dbReference type="SAM" id="MobiDB-lite"/>
    </source>
</evidence>
<feature type="region of interest" description="Disordered" evidence="1">
    <location>
        <begin position="1"/>
        <end position="98"/>
    </location>
</feature>
<name>A0A9P1C637_9DINO</name>
<dbReference type="Proteomes" id="UP001152797">
    <property type="component" value="Unassembled WGS sequence"/>
</dbReference>
<protein>
    <submittedName>
        <fullName evidence="2">Uncharacterized protein</fullName>
    </submittedName>
</protein>